<name>A0A3N4VF30_9BURK</name>
<dbReference type="GO" id="GO:0004386">
    <property type="term" value="F:helicase activity"/>
    <property type="evidence" value="ECO:0007669"/>
    <property type="project" value="UniProtKB-KW"/>
</dbReference>
<keyword evidence="2" id="KW-0347">Helicase</keyword>
<dbReference type="InterPro" id="IPR011604">
    <property type="entry name" value="PDDEXK-like_dom_sf"/>
</dbReference>
<comment type="caution">
    <text evidence="2">The sequence shown here is derived from an EMBL/GenBank/DDBJ whole genome shotgun (WGS) entry which is preliminary data.</text>
</comment>
<dbReference type="InterPro" id="IPR027417">
    <property type="entry name" value="P-loop_NTPase"/>
</dbReference>
<evidence type="ECO:0000313" key="2">
    <source>
        <dbReference type="EMBL" id="RPE72480.1"/>
    </source>
</evidence>
<protein>
    <submittedName>
        <fullName evidence="2">ATP-dependent helicase/nuclease subunit B</fullName>
    </submittedName>
</protein>
<accession>A0A3N4VF30</accession>
<evidence type="ECO:0000313" key="3">
    <source>
        <dbReference type="Proteomes" id="UP000272193"/>
    </source>
</evidence>
<keyword evidence="2" id="KW-0378">Hydrolase</keyword>
<evidence type="ECO:0000259" key="1">
    <source>
        <dbReference type="Pfam" id="PF12705"/>
    </source>
</evidence>
<dbReference type="InterPro" id="IPR038726">
    <property type="entry name" value="PDDEXK_AddAB-type"/>
</dbReference>
<feature type="domain" description="PD-(D/E)XK endonuclease-like" evidence="1">
    <location>
        <begin position="586"/>
        <end position="835"/>
    </location>
</feature>
<sequence length="851" mass="95371">MQARGVHPSRVVVLLPYAQLVPTVVELWRSREREGFMPRFQTSRQWADELGLVAWSEPTGLDFTGQTALDLLTARHWLTRAGFGADAAWLAPRLVEATAELVPVAAAQAPARRAEWGRCCIHGCVAGWDAPWLRHERALATLALTWASQSAYASDALWDDAATAAYELIFWMDHFIPDPLLHALAAHWGVRAEPFTVEEEEEEEEEAIPPGRLRVHAKVGDLEEEAERAAACVLAHVRSERRPVALAATDRLLTRRIRAWLGLRGVRARDETGWRLSTTRAAARIVAVLRACAWDASTDQVLDLLKNLPGDAHGVDALERWSRQRACARWRDALRLASLEEAGSEAFGASGLDTIAREWLASVERWRSRLGAPRPFHQWQDALAEVLRELGLWAPLAADPAGSEVLAVLGLEECARAAWRRLESTQHRTTAAEFLSWVESALESASFVPPATDEVDVIIVPLGQIRLRRFGAAVLPGCDARSLPLVPETLGFWSDAQRRILGLPDRSAWAWAQRRAWAGALTAPQIDILWRMQDEQGEPLMPSPLLQATLDTQPWEEAADPRSARALALAPQWPPQALGADLPVERLSASAYADLRTCPYRFFALRQLGLRSLDELEEALDASDYGRWLHEILRRFHDACPRPSGRAREDLRASLDAAAAAVDGGRWLEAPDYLPYRLVWPRLREAYLEWLLEVDAPLLAQVEGVELWRERRLGPWLLVGQIDRVDRLQDGRTRLVDYKTESRQRTQKRVREPDEDTQLAFYAALYPELTVEAAYLNVHDREGCTIHALPEVDARREALLRSIEFDLRRVAEGHPLRALGEGEACDWCAARGLCRRDSWPEGGRAEEGGAP</sequence>
<dbReference type="SUPFAM" id="SSF52540">
    <property type="entry name" value="P-loop containing nucleoside triphosphate hydrolases"/>
    <property type="match status" value="1"/>
</dbReference>
<keyword evidence="2" id="KW-0067">ATP-binding</keyword>
<gene>
    <name evidence="2" type="ORF">EDC62_0170</name>
</gene>
<dbReference type="EMBL" id="RKQL01000001">
    <property type="protein sequence ID" value="RPE72480.1"/>
    <property type="molecule type" value="Genomic_DNA"/>
</dbReference>
<dbReference type="Gene3D" id="3.90.320.10">
    <property type="match status" value="1"/>
</dbReference>
<dbReference type="AlphaFoldDB" id="A0A3N4VF30"/>
<keyword evidence="3" id="KW-1185">Reference proteome</keyword>
<organism evidence="2 3">
    <name type="scientific">Tibeticola sediminis</name>
    <dbReference type="NCBI Taxonomy" id="1917811"/>
    <lineage>
        <taxon>Bacteria</taxon>
        <taxon>Pseudomonadati</taxon>
        <taxon>Pseudomonadota</taxon>
        <taxon>Betaproteobacteria</taxon>
        <taxon>Burkholderiales</taxon>
        <taxon>Comamonadaceae</taxon>
        <taxon>Tibeticola</taxon>
    </lineage>
</organism>
<dbReference type="Pfam" id="PF12705">
    <property type="entry name" value="PDDEXK_1"/>
    <property type="match status" value="1"/>
</dbReference>
<proteinExistence type="predicted"/>
<dbReference type="Proteomes" id="UP000272193">
    <property type="component" value="Unassembled WGS sequence"/>
</dbReference>
<keyword evidence="2" id="KW-0547">Nucleotide-binding</keyword>
<reference evidence="2 3" key="1">
    <citation type="submission" date="2018-11" db="EMBL/GenBank/DDBJ databases">
        <title>Genomic Encyclopedia of Type Strains, Phase IV (KMG-IV): sequencing the most valuable type-strain genomes for metagenomic binning, comparative biology and taxonomic classification.</title>
        <authorList>
            <person name="Goeker M."/>
        </authorList>
    </citation>
    <scope>NUCLEOTIDE SEQUENCE [LARGE SCALE GENOMIC DNA]</scope>
    <source>
        <strain evidence="2 3">DSM 101684</strain>
    </source>
</reference>